<evidence type="ECO:0000313" key="3">
    <source>
        <dbReference type="Proteomes" id="UP000683310"/>
    </source>
</evidence>
<dbReference type="InterPro" id="IPR012340">
    <property type="entry name" value="NA-bd_OB-fold"/>
</dbReference>
<dbReference type="InterPro" id="IPR052513">
    <property type="entry name" value="Thioester_dehydratase-like"/>
</dbReference>
<dbReference type="SUPFAM" id="SSF50249">
    <property type="entry name" value="Nucleic acid-binding proteins"/>
    <property type="match status" value="1"/>
</dbReference>
<feature type="region of interest" description="Disordered" evidence="1">
    <location>
        <begin position="115"/>
        <end position="162"/>
    </location>
</feature>
<evidence type="ECO:0000313" key="2">
    <source>
        <dbReference type="EMBL" id="QVI19493.1"/>
    </source>
</evidence>
<dbReference type="PANTHER" id="PTHR34075:SF5">
    <property type="entry name" value="BLR3430 PROTEIN"/>
    <property type="match status" value="1"/>
</dbReference>
<dbReference type="Proteomes" id="UP000683310">
    <property type="component" value="Chromosome"/>
</dbReference>
<dbReference type="PANTHER" id="PTHR34075">
    <property type="entry name" value="BLR3430 PROTEIN"/>
    <property type="match status" value="1"/>
</dbReference>
<accession>A0ABX8CKV0</accession>
<organism evidence="2 3">
    <name type="scientific">Nocardia tengchongensis</name>
    <dbReference type="NCBI Taxonomy" id="2055889"/>
    <lineage>
        <taxon>Bacteria</taxon>
        <taxon>Bacillati</taxon>
        <taxon>Actinomycetota</taxon>
        <taxon>Actinomycetes</taxon>
        <taxon>Mycobacteriales</taxon>
        <taxon>Nocardiaceae</taxon>
        <taxon>Nocardia</taxon>
    </lineage>
</organism>
<proteinExistence type="predicted"/>
<sequence>MFDHKPENPRHLNAPSGRHGGATLMIRRCTNCATLVAPMTKTCSSCRATTLDWVPSTGTGSIVSWKVAHHPSNIGTWEQSTVAIVELDDGPWIYSTIDGELPPPSDQPIRVRYEPDPPEDQFPVFTIDTTDPRPPHATTPPANAPNNPQPVTSPATHTTHDPGWVRSSMTYCDFLAANKSLDTDARSVVEFAIQRAPSGGASAGELLVAFGVTRWRFVQMVREALAQRPGDTRDARTLKRNLLDSLSWAWRPTPTPWPPTSPASTTLMHVSLCCKEIRQQARRQTGCPAEQPVPTLAVKVEMRASPRRLTTRVYFR</sequence>
<gene>
    <name evidence="2" type="ORF">KHQ06_24345</name>
</gene>
<reference evidence="2 3" key="1">
    <citation type="submission" date="2021-04" db="EMBL/GenBank/DDBJ databases">
        <title>Nocardia tengchongensis.</title>
        <authorList>
            <person name="Zhuang k."/>
            <person name="Ran Y."/>
            <person name="Li W."/>
        </authorList>
    </citation>
    <scope>NUCLEOTIDE SEQUENCE [LARGE SCALE GENOMIC DNA]</scope>
    <source>
        <strain evidence="2 3">CFH S0057</strain>
    </source>
</reference>
<protein>
    <submittedName>
        <fullName evidence="2">OB-fold domain-containing protein</fullName>
    </submittedName>
</protein>
<feature type="compositionally biased region" description="Low complexity" evidence="1">
    <location>
        <begin position="139"/>
        <end position="152"/>
    </location>
</feature>
<evidence type="ECO:0000256" key="1">
    <source>
        <dbReference type="SAM" id="MobiDB-lite"/>
    </source>
</evidence>
<name>A0ABX8CKV0_9NOCA</name>
<dbReference type="EMBL" id="CP074371">
    <property type="protein sequence ID" value="QVI19493.1"/>
    <property type="molecule type" value="Genomic_DNA"/>
</dbReference>
<keyword evidence="3" id="KW-1185">Reference proteome</keyword>